<evidence type="ECO:0000256" key="1">
    <source>
        <dbReference type="SAM" id="MobiDB-lite"/>
    </source>
</evidence>
<dbReference type="Proteomes" id="UP000297716">
    <property type="component" value="Unassembled WGS sequence"/>
</dbReference>
<feature type="region of interest" description="Disordered" evidence="1">
    <location>
        <begin position="1"/>
        <end position="77"/>
    </location>
</feature>
<dbReference type="AlphaFoldDB" id="A0A4Z0Z8K3"/>
<feature type="region of interest" description="Disordered" evidence="1">
    <location>
        <begin position="100"/>
        <end position="122"/>
    </location>
</feature>
<accession>A0A4Z0Z8K3</accession>
<name>A0A4Z0Z8K3_9PEZI</name>
<feature type="region of interest" description="Disordered" evidence="1">
    <location>
        <begin position="881"/>
        <end position="935"/>
    </location>
</feature>
<feature type="region of interest" description="Disordered" evidence="1">
    <location>
        <begin position="1004"/>
        <end position="1032"/>
    </location>
</feature>
<organism evidence="2 3">
    <name type="scientific">Xylaria hypoxylon</name>
    <dbReference type="NCBI Taxonomy" id="37992"/>
    <lineage>
        <taxon>Eukaryota</taxon>
        <taxon>Fungi</taxon>
        <taxon>Dikarya</taxon>
        <taxon>Ascomycota</taxon>
        <taxon>Pezizomycotina</taxon>
        <taxon>Sordariomycetes</taxon>
        <taxon>Xylariomycetidae</taxon>
        <taxon>Xylariales</taxon>
        <taxon>Xylariaceae</taxon>
        <taxon>Xylaria</taxon>
    </lineage>
</organism>
<evidence type="ECO:0000313" key="3">
    <source>
        <dbReference type="Proteomes" id="UP000297716"/>
    </source>
</evidence>
<proteinExistence type="predicted"/>
<sequence>MGNTPSVEAPGKGSRATQKLSKPRTGNPATAGLLNPKGVSDIIHRPPSAAGRRLSLPYSSAPVPSPRYPDSENTVADDLRASHEASPLVEDFSTRSLLQSDSQGALSQGSQSVGVVASSSRGRRMSRTNSVYMGADEGYESRAVLPRDTSRSSVNYNLSSYEARRLLNLTEAPPFEDRPVASEGQLQGALSRRQSYTPSYYPAHSDVAIPLPRTSSGTSLYTPMRRRSLMTPGVATRPAPADLAIPLTIQTRPSPPPKPSCSDPSESMGVGFLSVSHSSFDPSLTPRAHTPCEADYKQTGAFKHGTLRITNGSPARTPAWETPDHGLRSNSLPAAVGQGNYFDAGNQVQEQYADSNSSQCPAPACLTTTLSPTSASNLATVIGGHEAAIDFLPELKLTMSPFSIGEIQPELLELQTTSKNTAIEDELFEDSSPEYGTEVLNVRLDHDAKPHPFSPSASLEEGKPKRINRPDSGIVASPVSGVPKKSLSKADSGYSSSVSIRSLSSKRTGRREIDHSRNLEAVSPQTSHFEYAKLSGNISIPTRSATAGPPEMQVQSPLSDEPPPPVPEKDDRTKVPKHVTAQSNDSWVPTGKPGLLPNRVFASETPKLSHHSALGPNNPPPISALSVGNARKPGRLQRFLSGARVPLTVHATHDLDREVGVPPVPREVREKLHARAGLSPNSLEGSLESKETQKENSQPTTVNNLFLNHEHDSAIRAAQNRGSSARTDHQDKIRGFKSSFHVHSISSTITRAASSVMAKNPISRKSTLSRTLSRTKPDDDVDAIYLASDTPATTTQHPSSPSQWHQQDLENMNSISVPSTVEKERYGGQAATTDRSNSLSASIRAFNSTIYDDAHRSSLASQSEQHAISFRKRSFPGQYLVSRTPPPVSMKTRSMGPLRVPLPIRPRSTPPVRSVAPTLSRKPSREGVQSYPPYNYPMNSNPAALSRQSSQEGFYTYSTAQIQAFLNQPSQMPGVIPWGAQPHLGEYRGLSGIKPKYGMAPSWEPSFDHSRRSSLASQTSHRSALSNGQPWSHYSPYDAPTLKHRSSYDGYSFQARQGYGQENGPHLSSNGQTINSMLDTRPMDTFDITVSINMDLPCHTACFIVTTLQLIGTYFRGVTNIHIEYIDSLLCAVSRRDSRYQSHTHDILQVCLRKDTATWYGFTIRFV</sequence>
<feature type="compositionally biased region" description="Low complexity" evidence="1">
    <location>
        <begin position="100"/>
        <end position="120"/>
    </location>
</feature>
<protein>
    <submittedName>
        <fullName evidence="2">Uncharacterized protein</fullName>
    </submittedName>
</protein>
<evidence type="ECO:0000313" key="2">
    <source>
        <dbReference type="EMBL" id="TGJ84882.1"/>
    </source>
</evidence>
<dbReference type="OrthoDB" id="5341904at2759"/>
<feature type="region of interest" description="Disordered" evidence="1">
    <location>
        <begin position="540"/>
        <end position="594"/>
    </location>
</feature>
<feature type="compositionally biased region" description="Polar residues" evidence="1">
    <location>
        <begin position="1013"/>
        <end position="1032"/>
    </location>
</feature>
<feature type="compositionally biased region" description="Low complexity" evidence="1">
    <location>
        <begin position="492"/>
        <end position="505"/>
    </location>
</feature>
<comment type="caution">
    <text evidence="2">The sequence shown here is derived from an EMBL/GenBank/DDBJ whole genome shotgun (WGS) entry which is preliminary data.</text>
</comment>
<gene>
    <name evidence="2" type="ORF">E0Z10_g3888</name>
</gene>
<dbReference type="EMBL" id="SKBN01000057">
    <property type="protein sequence ID" value="TGJ84882.1"/>
    <property type="molecule type" value="Genomic_DNA"/>
</dbReference>
<reference evidence="2 3" key="1">
    <citation type="submission" date="2019-03" db="EMBL/GenBank/DDBJ databases">
        <title>Draft genome sequence of Xylaria hypoxylon DSM 108379, a ubiquitous saprotrophic-parasitic fungi on hardwood.</title>
        <authorList>
            <person name="Buettner E."/>
            <person name="Leonhardt S."/>
            <person name="Gebauer A.M."/>
            <person name="Liers C."/>
            <person name="Hofrichter M."/>
            <person name="Kellner H."/>
        </authorList>
    </citation>
    <scope>NUCLEOTIDE SEQUENCE [LARGE SCALE GENOMIC DNA]</scope>
    <source>
        <strain evidence="2 3">DSM 108379</strain>
    </source>
</reference>
<feature type="region of interest" description="Disordered" evidence="1">
    <location>
        <begin position="673"/>
        <end position="699"/>
    </location>
</feature>
<dbReference type="STRING" id="37992.A0A4Z0Z8K3"/>
<keyword evidence="3" id="KW-1185">Reference proteome</keyword>
<feature type="region of interest" description="Disordered" evidence="1">
    <location>
        <begin position="446"/>
        <end position="516"/>
    </location>
</feature>